<dbReference type="EMBL" id="CP031417">
    <property type="protein sequence ID" value="AXK81156.1"/>
    <property type="molecule type" value="Genomic_DNA"/>
</dbReference>
<dbReference type="OrthoDB" id="8019086at2"/>
<dbReference type="KEGG" id="ptaw:DW352_11900"/>
<keyword evidence="1" id="KW-0472">Membrane</keyword>
<evidence type="ECO:0000256" key="1">
    <source>
        <dbReference type="SAM" id="Phobius"/>
    </source>
</evidence>
<gene>
    <name evidence="2" type="ORF">DW352_11900</name>
</gene>
<dbReference type="Proteomes" id="UP000254889">
    <property type="component" value="Chromosome"/>
</dbReference>
<sequence length="167" mass="17906">MLDNLVRDLQVLQKADTLIGKIWMKVLVQRVGLFAFAGLIAVFGLGMANVAGFYALQKQVDAVWAAAIVAAVDFGIAIIVLLIANHAKPGPEIELALDVRKMAVDALQADARELKGVIEAIGQDVRDAKQSIAGFMHHPLDAAAEKLLIPAVLSIIRGLRHGKKEQA</sequence>
<dbReference type="InterPro" id="IPR009937">
    <property type="entry name" value="Phage_holin_3_6"/>
</dbReference>
<keyword evidence="3" id="KW-1185">Reference proteome</keyword>
<keyword evidence="1" id="KW-1133">Transmembrane helix</keyword>
<reference evidence="2 3" key="1">
    <citation type="submission" date="2018-07" db="EMBL/GenBank/DDBJ databases">
        <authorList>
            <person name="Quirk P.G."/>
            <person name="Krulwich T.A."/>
        </authorList>
    </citation>
    <scope>NUCLEOTIDE SEQUENCE [LARGE SCALE GENOMIC DNA]</scope>
    <source>
        <strain evidence="2 3">CC-BB4</strain>
    </source>
</reference>
<feature type="transmembrane region" description="Helical" evidence="1">
    <location>
        <begin position="31"/>
        <end position="56"/>
    </location>
</feature>
<feature type="transmembrane region" description="Helical" evidence="1">
    <location>
        <begin position="62"/>
        <end position="84"/>
    </location>
</feature>
<evidence type="ECO:0008006" key="4">
    <source>
        <dbReference type="Google" id="ProtNLM"/>
    </source>
</evidence>
<name>A0A345ZW59_9HYPH</name>
<evidence type="ECO:0000313" key="2">
    <source>
        <dbReference type="EMBL" id="AXK81156.1"/>
    </source>
</evidence>
<accession>A0A345ZW59</accession>
<dbReference type="AlphaFoldDB" id="A0A345ZW59"/>
<organism evidence="2 3">
    <name type="scientific">Pseudolabrys taiwanensis</name>
    <dbReference type="NCBI Taxonomy" id="331696"/>
    <lineage>
        <taxon>Bacteria</taxon>
        <taxon>Pseudomonadati</taxon>
        <taxon>Pseudomonadota</taxon>
        <taxon>Alphaproteobacteria</taxon>
        <taxon>Hyphomicrobiales</taxon>
        <taxon>Xanthobacteraceae</taxon>
        <taxon>Pseudolabrys</taxon>
    </lineage>
</organism>
<proteinExistence type="predicted"/>
<protein>
    <recommendedName>
        <fullName evidence="4">Phage holin family protein</fullName>
    </recommendedName>
</protein>
<evidence type="ECO:0000313" key="3">
    <source>
        <dbReference type="Proteomes" id="UP000254889"/>
    </source>
</evidence>
<dbReference type="RefSeq" id="WP_115691497.1">
    <property type="nucleotide sequence ID" value="NZ_CP031417.1"/>
</dbReference>
<dbReference type="Pfam" id="PF07332">
    <property type="entry name" value="Phage_holin_3_6"/>
    <property type="match status" value="1"/>
</dbReference>
<keyword evidence="1" id="KW-0812">Transmembrane</keyword>